<evidence type="ECO:0000256" key="5">
    <source>
        <dbReference type="ARBA" id="ARBA00022984"/>
    </source>
</evidence>
<keyword evidence="3" id="KW-0808">Transferase</keyword>
<dbReference type="Pfam" id="PF20142">
    <property type="entry name" value="Scaffold"/>
    <property type="match status" value="1"/>
</dbReference>
<dbReference type="InterPro" id="IPR052905">
    <property type="entry name" value="LD-transpeptidase_YkuD-like"/>
</dbReference>
<keyword evidence="6 7" id="KW-0961">Cell wall biogenesis/degradation</keyword>
<accession>A0A0S4XKQ8</accession>
<dbReference type="EMBL" id="FAXN01000001">
    <property type="protein sequence ID" value="CUV64928.1"/>
    <property type="molecule type" value="Genomic_DNA"/>
</dbReference>
<evidence type="ECO:0000256" key="3">
    <source>
        <dbReference type="ARBA" id="ARBA00022679"/>
    </source>
</evidence>
<dbReference type="Pfam" id="PF01471">
    <property type="entry name" value="PG_binding_1"/>
    <property type="match status" value="1"/>
</dbReference>
<keyword evidence="4 7" id="KW-0133">Cell shape</keyword>
<dbReference type="UniPathway" id="UPA00219"/>
<comment type="similarity">
    <text evidence="2">Belongs to the YkuD family.</text>
</comment>
<proteinExistence type="inferred from homology"/>
<sequence>MKYIVLFFLIFSSYFANAQNIDSNLIRYTLSNSLKSKESILVNNLYSNMGYSPIWIGEQNQHKTKELLLALKNPLFNYKEKDLGQKEIERLMFMIDNGTEENKAELLARLDVALSDSFVKLVKFIYVGDVDWNMVKDKISSLKQSDGTNASWEMQQKEFPNQNALADAVAQGKIEDYLVSLIPLEDKYRTFINIYDKYRKLKPFNEIPYSYDDLQLGSNSPRVMLVKKRLQDLGDYPSHLPLDNNFDNSLREAVLNFQKRFNLEETGIFDRVTNYYLNTTLSTYLKIIATNLDKTKIYPKKLNEQRIEINIPSYSLTYYENGKSSLNTKVVLGRIDRPTPIMNENIEYMVLNPTWTVTDNLIKKDLIGVLREEPNYLKEHNIRVFAGNDEIELEPNQLDEYENSSAKVPYRFVQDPGSKNVLGQVKFAFPNNHDVFLHDTDNKDLFNRRYRVYSSGCIRTQKPLEIAKILLETRTAGKYNKNKMQEILDSNKTATIKFDKSVPINILYFTVSKNKDKVHFDYDIYMYDQIIQESSEGNKKPYFEIPKQRMIKIEKKTEKDEEPAP</sequence>
<dbReference type="GO" id="GO:0008360">
    <property type="term" value="P:regulation of cell shape"/>
    <property type="evidence" value="ECO:0007669"/>
    <property type="project" value="UniProtKB-UniRule"/>
</dbReference>
<dbReference type="GO" id="GO:0071555">
    <property type="term" value="P:cell wall organization"/>
    <property type="evidence" value="ECO:0007669"/>
    <property type="project" value="UniProtKB-UniRule"/>
</dbReference>
<dbReference type="Gene3D" id="2.40.440.10">
    <property type="entry name" value="L,D-transpeptidase catalytic domain-like"/>
    <property type="match status" value="1"/>
</dbReference>
<feature type="active site" description="Nucleophile" evidence="7">
    <location>
        <position position="457"/>
    </location>
</feature>
<dbReference type="Gene3D" id="1.10.101.10">
    <property type="entry name" value="PGBD-like superfamily/PGBD"/>
    <property type="match status" value="1"/>
</dbReference>
<organism evidence="10">
    <name type="scientific">Sulfurovum sp. enrichment culture clone C5</name>
    <dbReference type="NCBI Taxonomy" id="497650"/>
    <lineage>
        <taxon>Bacteria</taxon>
        <taxon>Pseudomonadati</taxon>
        <taxon>Campylobacterota</taxon>
        <taxon>Epsilonproteobacteria</taxon>
        <taxon>Campylobacterales</taxon>
        <taxon>Sulfurovaceae</taxon>
        <taxon>Sulfurovum</taxon>
        <taxon>environmental samples</taxon>
    </lineage>
</organism>
<dbReference type="InterPro" id="IPR036366">
    <property type="entry name" value="PGBDSf"/>
</dbReference>
<dbReference type="SUPFAM" id="SSF47090">
    <property type="entry name" value="PGBD-like"/>
    <property type="match status" value="1"/>
</dbReference>
<evidence type="ECO:0000256" key="1">
    <source>
        <dbReference type="ARBA" id="ARBA00004752"/>
    </source>
</evidence>
<keyword evidence="5 7" id="KW-0573">Peptidoglycan synthesis</keyword>
<dbReference type="SUPFAM" id="SSF141523">
    <property type="entry name" value="L,D-transpeptidase catalytic domain-like"/>
    <property type="match status" value="1"/>
</dbReference>
<feature type="chain" id="PRO_5006629698" description="L,D-TPase catalytic domain-containing protein" evidence="8">
    <location>
        <begin position="19"/>
        <end position="565"/>
    </location>
</feature>
<evidence type="ECO:0000256" key="4">
    <source>
        <dbReference type="ARBA" id="ARBA00022960"/>
    </source>
</evidence>
<name>A0A0S4XKQ8_9BACT</name>
<comment type="pathway">
    <text evidence="1 7">Cell wall biogenesis; peptidoglycan biosynthesis.</text>
</comment>
<dbReference type="InterPro" id="IPR002477">
    <property type="entry name" value="Peptidoglycan-bd-like"/>
</dbReference>
<dbReference type="CDD" id="cd16913">
    <property type="entry name" value="YkuD_like"/>
    <property type="match status" value="1"/>
</dbReference>
<evidence type="ECO:0000256" key="2">
    <source>
        <dbReference type="ARBA" id="ARBA00005992"/>
    </source>
</evidence>
<dbReference type="PROSITE" id="PS52029">
    <property type="entry name" value="LD_TPASE"/>
    <property type="match status" value="1"/>
</dbReference>
<dbReference type="PANTHER" id="PTHR41533">
    <property type="entry name" value="L,D-TRANSPEPTIDASE HI_1667-RELATED"/>
    <property type="match status" value="1"/>
</dbReference>
<keyword evidence="8" id="KW-0732">Signal</keyword>
<feature type="active site" description="Proton donor/acceptor" evidence="7">
    <location>
        <position position="438"/>
    </location>
</feature>
<evidence type="ECO:0000313" key="10">
    <source>
        <dbReference type="EMBL" id="CUV64928.1"/>
    </source>
</evidence>
<dbReference type="Pfam" id="PF03734">
    <property type="entry name" value="YkuD"/>
    <property type="match status" value="1"/>
</dbReference>
<reference evidence="10" key="1">
    <citation type="submission" date="2015-11" db="EMBL/GenBank/DDBJ databases">
        <authorList>
            <person name="Zhang Y."/>
            <person name="Guo Z."/>
        </authorList>
    </citation>
    <scope>NUCLEOTIDE SEQUENCE</scope>
    <source>
        <strain evidence="10">BN30871</strain>
    </source>
</reference>
<dbReference type="InterPro" id="IPR038063">
    <property type="entry name" value="Transpep_catalytic_dom"/>
</dbReference>
<evidence type="ECO:0000256" key="7">
    <source>
        <dbReference type="PROSITE-ProRule" id="PRU01373"/>
    </source>
</evidence>
<dbReference type="InterPro" id="IPR036365">
    <property type="entry name" value="PGBD-like_sf"/>
</dbReference>
<dbReference type="InterPro" id="IPR045380">
    <property type="entry name" value="LD_TPept_scaffold_dom"/>
</dbReference>
<gene>
    <name evidence="10" type="ORF">BN3087_10009</name>
</gene>
<feature type="signal peptide" evidence="8">
    <location>
        <begin position="1"/>
        <end position="18"/>
    </location>
</feature>
<evidence type="ECO:0000259" key="9">
    <source>
        <dbReference type="PROSITE" id="PS52029"/>
    </source>
</evidence>
<feature type="domain" description="L,D-TPase catalytic" evidence="9">
    <location>
        <begin position="305"/>
        <end position="487"/>
    </location>
</feature>
<protein>
    <recommendedName>
        <fullName evidence="9">L,D-TPase catalytic domain-containing protein</fullName>
    </recommendedName>
</protein>
<evidence type="ECO:0000256" key="8">
    <source>
        <dbReference type="SAM" id="SignalP"/>
    </source>
</evidence>
<dbReference type="GO" id="GO:0004180">
    <property type="term" value="F:carboxypeptidase activity"/>
    <property type="evidence" value="ECO:0007669"/>
    <property type="project" value="UniProtKB-ARBA"/>
</dbReference>
<dbReference type="GO" id="GO:0016740">
    <property type="term" value="F:transferase activity"/>
    <property type="evidence" value="ECO:0007669"/>
    <property type="project" value="UniProtKB-KW"/>
</dbReference>
<dbReference type="GO" id="GO:0009252">
    <property type="term" value="P:peptidoglycan biosynthetic process"/>
    <property type="evidence" value="ECO:0007669"/>
    <property type="project" value="UniProtKB-UniPathway"/>
</dbReference>
<dbReference type="PANTHER" id="PTHR41533:SF2">
    <property type="entry name" value="BLR7131 PROTEIN"/>
    <property type="match status" value="1"/>
</dbReference>
<dbReference type="AlphaFoldDB" id="A0A0S4XKQ8"/>
<evidence type="ECO:0000256" key="6">
    <source>
        <dbReference type="ARBA" id="ARBA00023316"/>
    </source>
</evidence>
<dbReference type="InterPro" id="IPR005490">
    <property type="entry name" value="LD_TPept_cat_dom"/>
</dbReference>